<dbReference type="NCBIfam" id="NF033429">
    <property type="entry name" value="ImuA_translesion"/>
    <property type="match status" value="1"/>
</dbReference>
<dbReference type="InterPro" id="IPR017166">
    <property type="entry name" value="UCP037290"/>
</dbReference>
<dbReference type="InterPro" id="IPR027417">
    <property type="entry name" value="P-loop_NTPase"/>
</dbReference>
<protein>
    <recommendedName>
        <fullName evidence="3">Translesion DNA synthesis-associated protein ImuA</fullName>
    </recommendedName>
</protein>
<name>A0AB36JX95_9GAMM</name>
<comment type="caution">
    <text evidence="1">The sequence shown here is derived from an EMBL/GenBank/DDBJ whole genome shotgun (WGS) entry which is preliminary data.</text>
</comment>
<dbReference type="InterPro" id="IPR047610">
    <property type="entry name" value="ImuA_translesion"/>
</dbReference>
<dbReference type="Gene3D" id="3.40.50.300">
    <property type="entry name" value="P-loop containing nucleotide triphosphate hydrolases"/>
    <property type="match status" value="1"/>
</dbReference>
<dbReference type="SUPFAM" id="SSF52540">
    <property type="entry name" value="P-loop containing nucleoside triphosphate hydrolases"/>
    <property type="match status" value="1"/>
</dbReference>
<accession>A0AB36JX95</accession>
<organism evidence="1 2">
    <name type="scientific">Salinivibrio kushneri</name>
    <dbReference type="NCBI Taxonomy" id="1908198"/>
    <lineage>
        <taxon>Bacteria</taxon>
        <taxon>Pseudomonadati</taxon>
        <taxon>Pseudomonadota</taxon>
        <taxon>Gammaproteobacteria</taxon>
        <taxon>Vibrionales</taxon>
        <taxon>Vibrionaceae</taxon>
        <taxon>Salinivibrio</taxon>
    </lineage>
</organism>
<evidence type="ECO:0000313" key="1">
    <source>
        <dbReference type="EMBL" id="OOE39598.1"/>
    </source>
</evidence>
<evidence type="ECO:0000313" key="2">
    <source>
        <dbReference type="Proteomes" id="UP000189021"/>
    </source>
</evidence>
<evidence type="ECO:0008006" key="3">
    <source>
        <dbReference type="Google" id="ProtNLM"/>
    </source>
</evidence>
<dbReference type="AlphaFoldDB" id="A0AB36JX95"/>
<sequence length="230" mass="25208">MMKTLDQLAQQHGLWRASQRPLMAELPDKKATGYTAFDQRLGGLPSPGVTDIISDYGVGELRLVLPALYHASGQQVAWIRPPVGLNAAMLHQQGYSTDNTLLVSPKSDQDALWAAEQAARSGACQAVVLWPSSLTVGQVKRLKLAAEHGQCAVVLLRRQQTYSLTLPVDLSVALAPSACGVTVTVRYCRGQWPPAPFTLDWREQWPALVTWPSNAENLLAFPSRQQREQA</sequence>
<dbReference type="Proteomes" id="UP000189021">
    <property type="component" value="Unassembled WGS sequence"/>
</dbReference>
<dbReference type="EMBL" id="MUEK01000007">
    <property type="protein sequence ID" value="OOE39598.1"/>
    <property type="molecule type" value="Genomic_DNA"/>
</dbReference>
<dbReference type="RefSeq" id="WP_077659281.1">
    <property type="nucleotide sequence ID" value="NZ_CP040021.1"/>
</dbReference>
<gene>
    <name evidence="1" type="ORF">BZG00_08645</name>
</gene>
<proteinExistence type="predicted"/>
<keyword evidence="2" id="KW-1185">Reference proteome</keyword>
<reference evidence="1 2" key="1">
    <citation type="journal article" date="2017" name="Genome Announc.">
        <title>Draft Genome Sequences of Salinivibrio proteolyticus, Salinivibrio sharmensis, Salinivibrio siamensis, Salinivibrio costicola subsp. alcaliphilus, Salinivibrio costicola subsp. vallismortis, and 29 New Isolates Belonging to the Genus Salinivibrio.</title>
        <authorList>
            <person name="Lopez-Hermoso C."/>
            <person name="de la Haba R.R."/>
            <person name="Sanchez-Porro C."/>
            <person name="Bayliss S.C."/>
            <person name="Feil E.J."/>
            <person name="Ventosa A."/>
        </authorList>
    </citation>
    <scope>NUCLEOTIDE SEQUENCE [LARGE SCALE GENOMIC DNA]</scope>
    <source>
        <strain evidence="1 2">AL184</strain>
    </source>
</reference>
<dbReference type="PIRSF" id="PIRSF037290">
    <property type="entry name" value="UCP037290"/>
    <property type="match status" value="1"/>
</dbReference>